<organism evidence="2 3">
    <name type="scientific">Rugamonas rubra</name>
    <dbReference type="NCBI Taxonomy" id="758825"/>
    <lineage>
        <taxon>Bacteria</taxon>
        <taxon>Pseudomonadati</taxon>
        <taxon>Pseudomonadota</taxon>
        <taxon>Betaproteobacteria</taxon>
        <taxon>Burkholderiales</taxon>
        <taxon>Oxalobacteraceae</taxon>
        <taxon>Telluria group</taxon>
        <taxon>Rugamonas</taxon>
    </lineage>
</organism>
<dbReference type="AlphaFoldDB" id="A0A1I4SF24"/>
<accession>A0A1I4SF24</accession>
<feature type="region of interest" description="Disordered" evidence="1">
    <location>
        <begin position="97"/>
        <end position="131"/>
    </location>
</feature>
<evidence type="ECO:0000313" key="2">
    <source>
        <dbReference type="EMBL" id="SFM63076.1"/>
    </source>
</evidence>
<sequence>MEGRFDGLAPISTNASILGVLCRGRLIDNFWSAAHIDAGAASTPSRRALSVGGASPIPTDLRQLATSAARPSRRSEGLLHRPNCALPGLVRREGRQAATSHFGRKRIRGTGAVGGQSHSGVEAGDSPGAVRVRRSNCGKSRGDGPKLVSGRGCSLRLARSSACIHIDIDGGAGATIFYRYAKKTPVPYCNSRQQLLPPSKSLAPTWR</sequence>
<name>A0A1I4SF24_9BURK</name>
<evidence type="ECO:0000256" key="1">
    <source>
        <dbReference type="SAM" id="MobiDB-lite"/>
    </source>
</evidence>
<reference evidence="2 3" key="1">
    <citation type="submission" date="2016-10" db="EMBL/GenBank/DDBJ databases">
        <authorList>
            <person name="de Groot N.N."/>
        </authorList>
    </citation>
    <scope>NUCLEOTIDE SEQUENCE [LARGE SCALE GENOMIC DNA]</scope>
    <source>
        <strain evidence="2 3">ATCC 43154</strain>
    </source>
</reference>
<proteinExistence type="predicted"/>
<keyword evidence="3" id="KW-1185">Reference proteome</keyword>
<dbReference type="Proteomes" id="UP000199470">
    <property type="component" value="Unassembled WGS sequence"/>
</dbReference>
<evidence type="ECO:0000313" key="3">
    <source>
        <dbReference type="Proteomes" id="UP000199470"/>
    </source>
</evidence>
<protein>
    <submittedName>
        <fullName evidence="2">Uncharacterized protein</fullName>
    </submittedName>
</protein>
<gene>
    <name evidence="2" type="ORF">SAMN02982985_04738</name>
</gene>
<dbReference type="EMBL" id="FOTW01000026">
    <property type="protein sequence ID" value="SFM63076.1"/>
    <property type="molecule type" value="Genomic_DNA"/>
</dbReference>